<dbReference type="GO" id="GO:0003676">
    <property type="term" value="F:nucleic acid binding"/>
    <property type="evidence" value="ECO:0007669"/>
    <property type="project" value="InterPro"/>
</dbReference>
<dbReference type="CDD" id="cd01647">
    <property type="entry name" value="RT_LTR"/>
    <property type="match status" value="1"/>
</dbReference>
<dbReference type="Gene3D" id="3.30.70.270">
    <property type="match status" value="2"/>
</dbReference>
<dbReference type="SUPFAM" id="SSF57756">
    <property type="entry name" value="Retrovirus zinc finger-like domains"/>
    <property type="match status" value="1"/>
</dbReference>
<evidence type="ECO:0000259" key="4">
    <source>
        <dbReference type="PROSITE" id="PS50158"/>
    </source>
</evidence>
<dbReference type="InterPro" id="IPR001969">
    <property type="entry name" value="Aspartic_peptidase_AS"/>
</dbReference>
<keyword evidence="1" id="KW-0863">Zinc-finger</keyword>
<dbReference type="InterPro" id="IPR009027">
    <property type="entry name" value="Ribosomal_bL9/RNase_H1_N"/>
</dbReference>
<accession>A0AAN9EQV1</accession>
<dbReference type="SUPFAM" id="SSF55658">
    <property type="entry name" value="L9 N-domain-like"/>
    <property type="match status" value="1"/>
</dbReference>
<dbReference type="EMBL" id="JAYWIO010000005">
    <property type="protein sequence ID" value="KAK7261696.1"/>
    <property type="molecule type" value="Genomic_DNA"/>
</dbReference>
<keyword evidence="1" id="KW-0862">Zinc</keyword>
<feature type="compositionally biased region" description="Polar residues" evidence="3">
    <location>
        <begin position="124"/>
        <end position="135"/>
    </location>
</feature>
<dbReference type="Pfam" id="PF00078">
    <property type="entry name" value="RVT_1"/>
    <property type="match status" value="1"/>
</dbReference>
<comment type="caution">
    <text evidence="6">The sequence shown here is derived from an EMBL/GenBank/DDBJ whole genome shotgun (WGS) entry which is preliminary data.</text>
</comment>
<dbReference type="InterPro" id="IPR000477">
    <property type="entry name" value="RT_dom"/>
</dbReference>
<sequence>MQDQALSQLDRLTITDMKDFPDYAYQFHDLASKTGRMYLQTELSEKFFRKLPPPFGAKIMELWDRDHPGMGVGIVPRIKYTFEVLQQLCQQNEINRQAKDFSFCKAIEVPGAYPRNKPRRSLRRSTTYKGGAPHNNNLRKFKSKKLGTTTCKCYLCGAPGHFVRDCKSSKVDRERLNIYCDLELPKDFDVISLQEGEDPNDSDICSYDDPEEEKLLNDFINLESEEQMFMMLAWRDPPVLSEQQQSCTHQWKFFLPLDHLKAKCFMCRLNTTLFTNVHCEQCLLTVCTPDARNHLGITIPDHPKESSAEKKDHSDRGIIAEKARHILQLEEYIKELENRVTDLQLKVDFYELGKPIIEDYISEEECREECNLGSTQNHLLNISVILEVEATSGTQIQKTLEAILDTGASRCFVAQGIFPAHFYTDRKEINVTEIVDGKEVRGKSRMVYNYKRLNDNTHKDQYSLPSIDYLLLKIRNKNVFSKFDLKSGFHQVAMDPESIPWTTFFCPEGHYEWLAMPFGLKNVPAVFQRKMDVIFKDYDDFIITFIDDILIFSDDITQHLHHLNRFFGICEKEGLVLSKTKMKIGVTRIGFLGLEIGNGQVKLQPHIVKKILDFKEQNLETLKGLQQFLGILNYARNYIPNLGKLTGTLYNKCSPHGERRFNKQDWEQIKKIKTLIKDLPPLDFPRKESYIIIQTDGSMLGWGIKEPAPASSETRFLSFGPQKIPILEEDNPTRFKTLKEFPVNLEQQVLLDSLWRAATPTAKLKALNAPNNYFSKNLNPEFLQNPRKTAYVVFRGDFPGLYSTYGACMATIGSYEKPSFKGFFALKEALKTAEDYFCSSVPSIPDVQSYLASLNNLGKTEELTLAQLVARVEYHQRNHSLFKRENKRLQFQISELEQKIIFEKSKEQQPSSTMENLSFESLRHKVSLNRKFRNKFLDQFPEEIQRQIIASTSNACLIKLYDLQRQIIASHRMLDLPLCQYDPDFDNNPSRPVLAQVDLDATPASEEFISKLFFSGFLRQIKCDEPPEFFGPTICLAIQQYKKHCDQLRSLNKHLLKKSSV</sequence>
<dbReference type="InterPro" id="IPR001878">
    <property type="entry name" value="Znf_CCHC"/>
</dbReference>
<feature type="domain" description="CCHC-type" evidence="4">
    <location>
        <begin position="152"/>
        <end position="168"/>
    </location>
</feature>
<proteinExistence type="predicted"/>
<evidence type="ECO:0000313" key="7">
    <source>
        <dbReference type="Proteomes" id="UP001372338"/>
    </source>
</evidence>
<name>A0AAN9EQV1_CROPI</name>
<dbReference type="InterPro" id="IPR043128">
    <property type="entry name" value="Rev_trsase/Diguanyl_cyclase"/>
</dbReference>
<feature type="domain" description="Reverse transcriptase" evidence="5">
    <location>
        <begin position="415"/>
        <end position="596"/>
    </location>
</feature>
<dbReference type="Pfam" id="PF01693">
    <property type="entry name" value="Cauli_VI"/>
    <property type="match status" value="1"/>
</dbReference>
<dbReference type="PROSITE" id="PS50878">
    <property type="entry name" value="RT_POL"/>
    <property type="match status" value="1"/>
</dbReference>
<dbReference type="AlphaFoldDB" id="A0AAN9EQV1"/>
<dbReference type="InterPro" id="IPR051320">
    <property type="entry name" value="Viral_Replic_Matur_Polypro"/>
</dbReference>
<dbReference type="PROSITE" id="PS50158">
    <property type="entry name" value="ZF_CCHC"/>
    <property type="match status" value="1"/>
</dbReference>
<dbReference type="SMART" id="SM00343">
    <property type="entry name" value="ZnF_C2HC"/>
    <property type="match status" value="1"/>
</dbReference>
<keyword evidence="1" id="KW-0479">Metal-binding</keyword>
<evidence type="ECO:0000259" key="5">
    <source>
        <dbReference type="PROSITE" id="PS50878"/>
    </source>
</evidence>
<dbReference type="PANTHER" id="PTHR33064:SF37">
    <property type="entry name" value="RIBONUCLEASE H"/>
    <property type="match status" value="1"/>
</dbReference>
<dbReference type="PROSITE" id="PS00141">
    <property type="entry name" value="ASP_PROTEASE"/>
    <property type="match status" value="1"/>
</dbReference>
<evidence type="ECO:0008006" key="8">
    <source>
        <dbReference type="Google" id="ProtNLM"/>
    </source>
</evidence>
<gene>
    <name evidence="6" type="ORF">RIF29_28013</name>
</gene>
<feature type="coiled-coil region" evidence="2">
    <location>
        <begin position="319"/>
        <end position="353"/>
    </location>
</feature>
<evidence type="ECO:0000256" key="2">
    <source>
        <dbReference type="SAM" id="Coils"/>
    </source>
</evidence>
<keyword evidence="7" id="KW-1185">Reference proteome</keyword>
<keyword evidence="2" id="KW-0175">Coiled coil</keyword>
<feature type="region of interest" description="Disordered" evidence="3">
    <location>
        <begin position="115"/>
        <end position="135"/>
    </location>
</feature>
<dbReference type="SUPFAM" id="SSF56672">
    <property type="entry name" value="DNA/RNA polymerases"/>
    <property type="match status" value="1"/>
</dbReference>
<dbReference type="InterPro" id="IPR036875">
    <property type="entry name" value="Znf_CCHC_sf"/>
</dbReference>
<dbReference type="GO" id="GO:0004190">
    <property type="term" value="F:aspartic-type endopeptidase activity"/>
    <property type="evidence" value="ECO:0007669"/>
    <property type="project" value="InterPro"/>
</dbReference>
<evidence type="ECO:0000313" key="6">
    <source>
        <dbReference type="EMBL" id="KAK7261696.1"/>
    </source>
</evidence>
<dbReference type="GO" id="GO:0008270">
    <property type="term" value="F:zinc ion binding"/>
    <property type="evidence" value="ECO:0007669"/>
    <property type="project" value="UniProtKB-KW"/>
</dbReference>
<dbReference type="PANTHER" id="PTHR33064">
    <property type="entry name" value="POL PROTEIN"/>
    <property type="match status" value="1"/>
</dbReference>
<evidence type="ECO:0000256" key="1">
    <source>
        <dbReference type="PROSITE-ProRule" id="PRU00047"/>
    </source>
</evidence>
<feature type="coiled-coil region" evidence="2">
    <location>
        <begin position="879"/>
        <end position="906"/>
    </location>
</feature>
<dbReference type="InterPro" id="IPR043502">
    <property type="entry name" value="DNA/RNA_pol_sf"/>
</dbReference>
<dbReference type="Proteomes" id="UP001372338">
    <property type="component" value="Unassembled WGS sequence"/>
</dbReference>
<dbReference type="Pfam" id="PF00098">
    <property type="entry name" value="zf-CCHC"/>
    <property type="match status" value="1"/>
</dbReference>
<reference evidence="6 7" key="1">
    <citation type="submission" date="2024-01" db="EMBL/GenBank/DDBJ databases">
        <title>The genomes of 5 underutilized Papilionoideae crops provide insights into root nodulation and disease resistanc.</title>
        <authorList>
            <person name="Yuan L."/>
        </authorList>
    </citation>
    <scope>NUCLEOTIDE SEQUENCE [LARGE SCALE GENOMIC DNA]</scope>
    <source>
        <strain evidence="6">ZHUSHIDOU_FW_LH</strain>
        <tissue evidence="6">Leaf</tissue>
    </source>
</reference>
<protein>
    <recommendedName>
        <fullName evidence="8">Reverse transcriptase</fullName>
    </recommendedName>
</protein>
<dbReference type="Pfam" id="PF22909">
    <property type="entry name" value="Caulimovir_coat_dom"/>
    <property type="match status" value="1"/>
</dbReference>
<dbReference type="InterPro" id="IPR011320">
    <property type="entry name" value="RNase_H1_N"/>
</dbReference>
<evidence type="ECO:0000256" key="3">
    <source>
        <dbReference type="SAM" id="MobiDB-lite"/>
    </source>
</evidence>
<organism evidence="6 7">
    <name type="scientific">Crotalaria pallida</name>
    <name type="common">Smooth rattlebox</name>
    <name type="synonym">Crotalaria striata</name>
    <dbReference type="NCBI Taxonomy" id="3830"/>
    <lineage>
        <taxon>Eukaryota</taxon>
        <taxon>Viridiplantae</taxon>
        <taxon>Streptophyta</taxon>
        <taxon>Embryophyta</taxon>
        <taxon>Tracheophyta</taxon>
        <taxon>Spermatophyta</taxon>
        <taxon>Magnoliopsida</taxon>
        <taxon>eudicotyledons</taxon>
        <taxon>Gunneridae</taxon>
        <taxon>Pentapetalae</taxon>
        <taxon>rosids</taxon>
        <taxon>fabids</taxon>
        <taxon>Fabales</taxon>
        <taxon>Fabaceae</taxon>
        <taxon>Papilionoideae</taxon>
        <taxon>50 kb inversion clade</taxon>
        <taxon>genistoids sensu lato</taxon>
        <taxon>core genistoids</taxon>
        <taxon>Crotalarieae</taxon>
        <taxon>Crotalaria</taxon>
    </lineage>
</organism>
<dbReference type="GO" id="GO:0006508">
    <property type="term" value="P:proteolysis"/>
    <property type="evidence" value="ECO:0007669"/>
    <property type="project" value="InterPro"/>
</dbReference>